<dbReference type="Pfam" id="PF04298">
    <property type="entry name" value="Zn_peptidase_2"/>
    <property type="match status" value="1"/>
</dbReference>
<gene>
    <name evidence="2" type="ORF">VCB98_00765</name>
</gene>
<evidence type="ECO:0000313" key="2">
    <source>
        <dbReference type="EMBL" id="MEA5444348.1"/>
    </source>
</evidence>
<feature type="transmembrane region" description="Helical" evidence="1">
    <location>
        <begin position="123"/>
        <end position="141"/>
    </location>
</feature>
<proteinExistence type="predicted"/>
<evidence type="ECO:0000313" key="3">
    <source>
        <dbReference type="Proteomes" id="UP001302316"/>
    </source>
</evidence>
<comment type="caution">
    <text evidence="2">The sequence shown here is derived from an EMBL/GenBank/DDBJ whole genome shotgun (WGS) entry which is preliminary data.</text>
</comment>
<protein>
    <submittedName>
        <fullName evidence="2">Zinc metallopeptidase</fullName>
    </submittedName>
</protein>
<feature type="transmembrane region" description="Helical" evidence="1">
    <location>
        <begin position="6"/>
        <end position="22"/>
    </location>
</feature>
<dbReference type="PANTHER" id="PTHR36434:SF1">
    <property type="entry name" value="MEMBRANE PROTEASE YUGP-RELATED"/>
    <property type="match status" value="1"/>
</dbReference>
<name>A0AAP6JCI1_9GAMM</name>
<dbReference type="EMBL" id="JAYGII010000001">
    <property type="protein sequence ID" value="MEA5444348.1"/>
    <property type="molecule type" value="Genomic_DNA"/>
</dbReference>
<accession>A0AAP6JCI1</accession>
<keyword evidence="1" id="KW-0472">Membrane</keyword>
<feature type="transmembrane region" description="Helical" evidence="1">
    <location>
        <begin position="201"/>
        <end position="224"/>
    </location>
</feature>
<keyword evidence="1" id="KW-0812">Transmembrane</keyword>
<feature type="transmembrane region" description="Helical" evidence="1">
    <location>
        <begin position="147"/>
        <end position="169"/>
    </location>
</feature>
<organism evidence="2 3">
    <name type="scientific">Natronospira elongata</name>
    <dbReference type="NCBI Taxonomy" id="3110268"/>
    <lineage>
        <taxon>Bacteria</taxon>
        <taxon>Pseudomonadati</taxon>
        <taxon>Pseudomonadota</taxon>
        <taxon>Gammaproteobacteria</taxon>
        <taxon>Natronospirales</taxon>
        <taxon>Natronospiraceae</taxon>
        <taxon>Natronospira</taxon>
    </lineage>
</organism>
<keyword evidence="1" id="KW-1133">Transmembrane helix</keyword>
<keyword evidence="3" id="KW-1185">Reference proteome</keyword>
<sequence>MLLFPIFLVLLVLLLWLPGWWVNRVMRRHHEPDDRYPGTGAELIHHLAGRLGLEALRVERTGSGQDHYDPSSATIRLSPENHDGRSLTAITVAAHELGHAIQHADGMRLFRWRQRLVRLAQPFQRIGVGMIMIGPFLALLLRAPGIMLIMVLAGLASMLVMALVHLITLPVETDASFGRALPLLERGDYLHEQDRSSARQILQAAALTYLAQSLATLINLGLWLRILRP</sequence>
<evidence type="ECO:0000256" key="1">
    <source>
        <dbReference type="SAM" id="Phobius"/>
    </source>
</evidence>
<dbReference type="AlphaFoldDB" id="A0AAP6JCI1"/>
<dbReference type="Proteomes" id="UP001302316">
    <property type="component" value="Unassembled WGS sequence"/>
</dbReference>
<dbReference type="PANTHER" id="PTHR36434">
    <property type="entry name" value="MEMBRANE PROTEASE YUGP-RELATED"/>
    <property type="match status" value="1"/>
</dbReference>
<reference evidence="2 3" key="1">
    <citation type="submission" date="2023-12" db="EMBL/GenBank/DDBJ databases">
        <title>Whole-genome sequencing of halo(alkali)philic microorganisms from hypersaline lakes.</title>
        <authorList>
            <person name="Sorokin D.Y."/>
            <person name="Merkel A.Y."/>
            <person name="Messina E."/>
            <person name="Yakimov M."/>
        </authorList>
    </citation>
    <scope>NUCLEOTIDE SEQUENCE [LARGE SCALE GENOMIC DNA]</scope>
    <source>
        <strain evidence="2 3">AB-CW1</strain>
    </source>
</reference>
<dbReference type="RefSeq" id="WP_346049582.1">
    <property type="nucleotide sequence ID" value="NZ_JAYGII010000001.1"/>
</dbReference>
<dbReference type="InterPro" id="IPR007395">
    <property type="entry name" value="Zn_peptidase_2"/>
</dbReference>